<evidence type="ECO:0000313" key="2">
    <source>
        <dbReference type="EMBL" id="MDY0854366.1"/>
    </source>
</evidence>
<comment type="caution">
    <text evidence="2">The sequence shown here is derived from an EMBL/GenBank/DDBJ whole genome shotgun (WGS) entry which is preliminary data.</text>
</comment>
<organism evidence="2 3">
    <name type="scientific">Bacillus thuringiensis</name>
    <dbReference type="NCBI Taxonomy" id="1428"/>
    <lineage>
        <taxon>Bacteria</taxon>
        <taxon>Bacillati</taxon>
        <taxon>Bacillota</taxon>
        <taxon>Bacilli</taxon>
        <taxon>Bacillales</taxon>
        <taxon>Bacillaceae</taxon>
        <taxon>Bacillus</taxon>
        <taxon>Bacillus cereus group</taxon>
    </lineage>
</organism>
<evidence type="ECO:0000313" key="3">
    <source>
        <dbReference type="Proteomes" id="UP001274571"/>
    </source>
</evidence>
<dbReference type="EMBL" id="JAXCMD010000010">
    <property type="protein sequence ID" value="MDY0854366.1"/>
    <property type="molecule type" value="Genomic_DNA"/>
</dbReference>
<reference evidence="2" key="1">
    <citation type="submission" date="2023-11" db="EMBL/GenBank/DDBJ databases">
        <title>Genome Sequence of Bacillus thuringiensis stain BLB 30AF.</title>
        <authorList>
            <person name="Farhat A."/>
        </authorList>
    </citation>
    <scope>NUCLEOTIDE SEQUENCE</scope>
    <source>
        <strain evidence="2">BLB30AF</strain>
    </source>
</reference>
<accession>A0AAW9GNL2</accession>
<feature type="transmembrane region" description="Helical" evidence="1">
    <location>
        <begin position="167"/>
        <end position="189"/>
    </location>
</feature>
<protein>
    <submittedName>
        <fullName evidence="2">Uncharacterized protein</fullName>
    </submittedName>
</protein>
<keyword evidence="1" id="KW-0472">Membrane</keyword>
<keyword evidence="1" id="KW-0812">Transmembrane</keyword>
<dbReference type="Proteomes" id="UP001274571">
    <property type="component" value="Unassembled WGS sequence"/>
</dbReference>
<name>A0AAW9GNL2_BACTU</name>
<dbReference type="RefSeq" id="WP_320483621.1">
    <property type="nucleotide sequence ID" value="NZ_JAXCMD010000010.1"/>
</dbReference>
<gene>
    <name evidence="2" type="ORF">SOH20_26295</name>
</gene>
<dbReference type="AlphaFoldDB" id="A0AAW9GNL2"/>
<sequence length="197" mass="23068">MDANQEYNTTTNQLIQELIKKMETNQENLDLLKGYITVLIDRETSSEKLTNKELLNMYKICEIVPKDMFTILEKQEMLLNENKRVLLKALENGKNEMHLNNQQVVNSLEQIQLDFQEKITDFTISTNTMMDSIYLKSLESLGNLEARSTQFISNTKKRPNSLFWLHSLKYGFSTTLFIIPTYLLLRFLFSLLNIDLP</sequence>
<proteinExistence type="predicted"/>
<keyword evidence="1" id="KW-1133">Transmembrane helix</keyword>
<evidence type="ECO:0000256" key="1">
    <source>
        <dbReference type="SAM" id="Phobius"/>
    </source>
</evidence>